<dbReference type="eggNOG" id="ENOG5030D04">
    <property type="taxonomic scope" value="Bacteria"/>
</dbReference>
<name>A0A160MFL9_9BACI</name>
<organism evidence="1 2">
    <name type="scientific">Cytobacillus oceanisediminis 2691</name>
    <dbReference type="NCBI Taxonomy" id="1196031"/>
    <lineage>
        <taxon>Bacteria</taxon>
        <taxon>Bacillati</taxon>
        <taxon>Bacillota</taxon>
        <taxon>Bacilli</taxon>
        <taxon>Bacillales</taxon>
        <taxon>Bacillaceae</taxon>
        <taxon>Cytobacillus</taxon>
    </lineage>
</organism>
<evidence type="ECO:0000313" key="2">
    <source>
        <dbReference type="Proteomes" id="UP000077856"/>
    </source>
</evidence>
<dbReference type="KEGG" id="bon:A361_23540"/>
<gene>
    <name evidence="1" type="ORF">A361_23540</name>
</gene>
<dbReference type="AlphaFoldDB" id="A0A160MFL9"/>
<reference evidence="1 2" key="1">
    <citation type="submission" date="2016-04" db="EMBL/GenBank/DDBJ databases">
        <title>Complete genome sequence of Bacillus oceanisediminis strain 2691.</title>
        <authorList>
            <person name="Jeong H."/>
            <person name="Kim H.J."/>
            <person name="Lee D.-W."/>
        </authorList>
    </citation>
    <scope>NUCLEOTIDE SEQUENCE [LARGE SCALE GENOMIC DNA]</scope>
    <source>
        <strain evidence="1 2">2691</strain>
    </source>
</reference>
<dbReference type="RefSeq" id="WP_019380053.1">
    <property type="nucleotide sequence ID" value="NZ_CP015506.1"/>
</dbReference>
<evidence type="ECO:0000313" key="1">
    <source>
        <dbReference type="EMBL" id="AND41990.1"/>
    </source>
</evidence>
<proteinExistence type="predicted"/>
<accession>A0A160MFL9</accession>
<sequence>MIKHKISAAITIFALLFAGAWILDHQTKREFYIPADEEEVVELLPANYEMEAENKQKLKVFEPREYVRIQTAS</sequence>
<dbReference type="Proteomes" id="UP000077856">
    <property type="component" value="Chromosome"/>
</dbReference>
<protein>
    <submittedName>
        <fullName evidence="1">Uncharacterized protein</fullName>
    </submittedName>
</protein>
<dbReference type="EMBL" id="CP015506">
    <property type="protein sequence ID" value="AND41990.1"/>
    <property type="molecule type" value="Genomic_DNA"/>
</dbReference>